<evidence type="ECO:0000313" key="4">
    <source>
        <dbReference type="Proteomes" id="UP001501671"/>
    </source>
</evidence>
<proteinExistence type="inferred from homology"/>
<dbReference type="PANTHER" id="PTHR41534">
    <property type="entry name" value="BLR3401 PROTEIN"/>
    <property type="match status" value="1"/>
</dbReference>
<gene>
    <name evidence="3" type="ORF">GCM10023144_15450</name>
</gene>
<organism evidence="3 4">
    <name type="scientific">Pigmentiphaga soli</name>
    <dbReference type="NCBI Taxonomy" id="1007095"/>
    <lineage>
        <taxon>Bacteria</taxon>
        <taxon>Pseudomonadati</taxon>
        <taxon>Pseudomonadota</taxon>
        <taxon>Betaproteobacteria</taxon>
        <taxon>Burkholderiales</taxon>
        <taxon>Alcaligenaceae</taxon>
        <taxon>Pigmentiphaga</taxon>
    </lineage>
</organism>
<dbReference type="Pfam" id="PF00866">
    <property type="entry name" value="Ring_hydroxyl_B"/>
    <property type="match status" value="1"/>
</dbReference>
<dbReference type="Gene3D" id="3.10.450.50">
    <property type="match status" value="1"/>
</dbReference>
<evidence type="ECO:0000313" key="3">
    <source>
        <dbReference type="EMBL" id="GAA4329052.1"/>
    </source>
</evidence>
<dbReference type="InterPro" id="IPR000391">
    <property type="entry name" value="Rng_hydr_dOase-bsu"/>
</dbReference>
<evidence type="ECO:0000256" key="2">
    <source>
        <dbReference type="ARBA" id="ARBA00023002"/>
    </source>
</evidence>
<reference evidence="4" key="1">
    <citation type="journal article" date="2019" name="Int. J. Syst. Evol. Microbiol.">
        <title>The Global Catalogue of Microorganisms (GCM) 10K type strain sequencing project: providing services to taxonomists for standard genome sequencing and annotation.</title>
        <authorList>
            <consortium name="The Broad Institute Genomics Platform"/>
            <consortium name="The Broad Institute Genome Sequencing Center for Infectious Disease"/>
            <person name="Wu L."/>
            <person name="Ma J."/>
        </authorList>
    </citation>
    <scope>NUCLEOTIDE SEQUENCE [LARGE SCALE GENOMIC DNA]</scope>
    <source>
        <strain evidence="4">JCM 17666</strain>
    </source>
</reference>
<evidence type="ECO:0000256" key="1">
    <source>
        <dbReference type="ARBA" id="ARBA00009570"/>
    </source>
</evidence>
<keyword evidence="4" id="KW-1185">Reference proteome</keyword>
<dbReference type="RefSeq" id="WP_345248004.1">
    <property type="nucleotide sequence ID" value="NZ_BAABFO010000006.1"/>
</dbReference>
<sequence length="165" mass="18783">METVSNATLTVHDAQRIFVAEAALLDEWRLAEWMRLLTDDARYLVPPLDAPDADPRTALFLVADTPVMLRSRVEQLMGKVNWAENPRSRTRRLVTNVRVLEAGADTARAAANFAVWQFAHGQADTYVGRYVHTLKRVDGDWLIQERRAMLDMEALRPHGKLSFIL</sequence>
<dbReference type="Proteomes" id="UP001501671">
    <property type="component" value="Unassembled WGS sequence"/>
</dbReference>
<comment type="similarity">
    <text evidence="1">Belongs to the bacterial ring-hydroxylating dioxygenase beta subunit family.</text>
</comment>
<protein>
    <submittedName>
        <fullName evidence="3">Uncharacterized protein</fullName>
    </submittedName>
</protein>
<dbReference type="InterPro" id="IPR032710">
    <property type="entry name" value="NTF2-like_dom_sf"/>
</dbReference>
<dbReference type="SUPFAM" id="SSF54427">
    <property type="entry name" value="NTF2-like"/>
    <property type="match status" value="1"/>
</dbReference>
<dbReference type="EMBL" id="BAABFO010000006">
    <property type="protein sequence ID" value="GAA4329052.1"/>
    <property type="molecule type" value="Genomic_DNA"/>
</dbReference>
<comment type="caution">
    <text evidence="3">The sequence shown here is derived from an EMBL/GenBank/DDBJ whole genome shotgun (WGS) entry which is preliminary data.</text>
</comment>
<accession>A0ABP8GRT8</accession>
<dbReference type="PANTHER" id="PTHR41534:SF2">
    <property type="entry name" value="3-PHENYLPROPIONATE_CINNAMIC ACID DIOXYGENASE SUBUNIT BETA"/>
    <property type="match status" value="1"/>
</dbReference>
<keyword evidence="2" id="KW-0560">Oxidoreductase</keyword>
<name>A0ABP8GRT8_9BURK</name>